<organism evidence="12 13">
    <name type="scientific">Sphaeroforma arctica JP610</name>
    <dbReference type="NCBI Taxonomy" id="667725"/>
    <lineage>
        <taxon>Eukaryota</taxon>
        <taxon>Ichthyosporea</taxon>
        <taxon>Ichthyophonida</taxon>
        <taxon>Sphaeroforma</taxon>
    </lineage>
</organism>
<gene>
    <name evidence="12" type="ORF">SARC_07619</name>
</gene>
<protein>
    <recommendedName>
        <fullName evidence="1">non-specific serine/threonine protein kinase</fullName>
        <ecNumber evidence="1">2.7.11.1</ecNumber>
    </recommendedName>
</protein>
<dbReference type="SMART" id="SM00220">
    <property type="entry name" value="S_TKc"/>
    <property type="match status" value="1"/>
</dbReference>
<evidence type="ECO:0000256" key="5">
    <source>
        <dbReference type="ARBA" id="ARBA00022777"/>
    </source>
</evidence>
<feature type="compositionally biased region" description="Polar residues" evidence="10">
    <location>
        <begin position="1502"/>
        <end position="1511"/>
    </location>
</feature>
<feature type="region of interest" description="Disordered" evidence="10">
    <location>
        <begin position="241"/>
        <end position="265"/>
    </location>
</feature>
<dbReference type="PANTHER" id="PTHR44899:SF3">
    <property type="entry name" value="SERINE_THREONINE-PROTEIN KINASE NEK1"/>
    <property type="match status" value="1"/>
</dbReference>
<evidence type="ECO:0000256" key="10">
    <source>
        <dbReference type="SAM" id="MobiDB-lite"/>
    </source>
</evidence>
<dbReference type="InterPro" id="IPR051131">
    <property type="entry name" value="NEK_Ser/Thr_kinase_NIMA"/>
</dbReference>
<keyword evidence="2" id="KW-0723">Serine/threonine-protein kinase</keyword>
<dbReference type="PROSITE" id="PS00108">
    <property type="entry name" value="PROTEIN_KINASE_ST"/>
    <property type="match status" value="1"/>
</dbReference>
<sequence>MSGQKRGTSDRQPLPTRQSPLSLKLNAVTYTSGKANTRLSTQDEVYSHAQYNAEEALSVQNAQNATLDRNKDSAPSQININADMAQQAPGENNGVEINMINTRAQRVADMYDSRHGTTGTISRQISTRTGKDVATSRSISLRESTSETINRTESCTALGGQHIVPGPYARAQPKSDAHSSANLNINLNLERMRPFGHSTDSLSGSRIRRNVSHPHSLNSVSVSEGIAAGPLATLAEFPVQKEGEEEDPRYTDWHKPRSNSGACHANGHVYGSVDNINMVSRRSEASTGGDSEDGIRFGTHTSSGTGQLTWSEDFMFNLSASFLNSPLELALMDPALEDDVTVTGIQDSMLSTTPDLDMHSPFSQLNTQGAIPQQTPEETPIGSLPGFGSPEWVQRKAGDADFIGQTGFDNAEAPGPPEVTAAEPGESEEVQGLQTQLSALQMGGVYESVDNFHVDARLGSGQFSEVFQATNTITGKLVALKKISMKDVDDISTRQDVIKEIFLLRDLSHEHIIRYYGTFMVDMSLYIVLEFAGAGDLRRMINHFKTTQRTIPELVLWKYFLQICKGIEYMHSKKIIHRDVKPANVFITKTGNVKLGDLGLGRVMKDDFLASSMVGTPYYMAPERIKGADYDLSSDIWSLGCLLYEMAALKSPFYAEKMSLVLLCERIKTCEYPPLSQSYTSHLRTVAIECMQADNAKRPLATTVRESAQKMYDVHLQLDSHRERLNMSTGTSSHTARSVPARSHSCMEVRSGTIHGYGNGGGNGSVRGSMAGAEGNGGLPGIRPASVFATHVERNGHAYAKAQANAQAQANIHAHAHTQARGYTRTRTMTDGEVALATSATIYEESGSKAMHRVRRNSSTSNYSPSNKKTNSPYAVSINGVHHGVSYKYKRSSSLTWNDPLGTADLQSGLAGGRLGAKTGGHERPRAHTPHQYTQAPMHPHRHPHTHTHNHTPSQTYPRSSSMSYVPSVLAQYPAPSTGLTGGLGIYGPPPGSRFHSRTPVAIATEYPALTSQPQPHVSGGIGHRRGNRTLYRVSSAPGIPNLKQTNSTHNSPRNPSNVPDATGHLKSYTSAMNSCSPLSNATSAASAHTPTPAPNHVDHPSTPAAAAISTASRAQNHASTGMDIDASVVTGTGLNAHGGLSSGLATTKATATKSSFQKVKSSGCVARRKSASAVARNSSGRSGTPNKAKRKMGDMGVMRTISTPTGVDDNPHVRAQTPAQSGGEAQLGRDKKHRVDDKINNTSGANLGASAESASYFATDGSSMGLRTSSSVSEWSLLLGMESPGAESSGSGNAARNQDLLFNGAGILDQGLLFDNGGLEMGLDLNLGIDMALDDLDLGLIMKLDRGNVPELPPTGELNAGMAQDMLDGLKATDSATDPVTLKQSCDVELGSSPRTLAAKPTPHTKSPLVQGYSSIHTQSMPALEPTNTSTPSALFLPTLGLALSSELVYEPATDSALSFLSDRDRLDLGVNLDMGDQLYIDSEDPGTLRDSTPYHVAQPSRANTPTPRTASPWPIDMSAHRRSSVSGGMAYGVVKGNVRTRMGSVGSALARTHESTPAHAGGMRVTRATRQGLQQNADSVCGYTYQSLGTSAYGVLTSDTTGSGAKTNKGTGADVNANQLTALTQASTDSAVTIAVDNESKNVEPTDQSGVEESSSINSLSGVDNPTTFRGQRTGRTMSSSTITNMTAEMALNDVSLEWQPQLNQQRSPLYPLGMQLPSDSAGSTQYENVDLGDGGGASEVDFNREDGFGRGVTSFKEQFQQVQRNLDGEGDLVTDFHLLDDSDGVNYVTDSALWDDMA</sequence>
<dbReference type="InterPro" id="IPR017441">
    <property type="entry name" value="Protein_kinase_ATP_BS"/>
</dbReference>
<evidence type="ECO:0000256" key="2">
    <source>
        <dbReference type="ARBA" id="ARBA00022527"/>
    </source>
</evidence>
<name>A0A0L0FTH9_9EUKA</name>
<feature type="compositionally biased region" description="Gly residues" evidence="10">
    <location>
        <begin position="910"/>
        <end position="919"/>
    </location>
</feature>
<evidence type="ECO:0000259" key="11">
    <source>
        <dbReference type="PROSITE" id="PS50011"/>
    </source>
</evidence>
<keyword evidence="3" id="KW-0808">Transferase</keyword>
<feature type="compositionally biased region" description="Polar residues" evidence="10">
    <location>
        <begin position="1647"/>
        <end position="1680"/>
    </location>
</feature>
<feature type="domain" description="Protein kinase" evidence="11">
    <location>
        <begin position="452"/>
        <end position="718"/>
    </location>
</feature>
<dbReference type="PROSITE" id="PS50011">
    <property type="entry name" value="PROTEIN_KINASE_DOM"/>
    <property type="match status" value="1"/>
</dbReference>
<dbReference type="PANTHER" id="PTHR44899">
    <property type="entry name" value="CAMK FAMILY PROTEIN KINASE"/>
    <property type="match status" value="1"/>
</dbReference>
<dbReference type="Gene3D" id="3.30.200.20">
    <property type="entry name" value="Phosphorylase Kinase, domain 1"/>
    <property type="match status" value="1"/>
</dbReference>
<comment type="catalytic activity">
    <reaction evidence="7">
        <text>L-threonyl-[protein] + ATP = O-phospho-L-threonyl-[protein] + ADP + H(+)</text>
        <dbReference type="Rhea" id="RHEA:46608"/>
        <dbReference type="Rhea" id="RHEA-COMP:11060"/>
        <dbReference type="Rhea" id="RHEA-COMP:11605"/>
        <dbReference type="ChEBI" id="CHEBI:15378"/>
        <dbReference type="ChEBI" id="CHEBI:30013"/>
        <dbReference type="ChEBI" id="CHEBI:30616"/>
        <dbReference type="ChEBI" id="CHEBI:61977"/>
        <dbReference type="ChEBI" id="CHEBI:456216"/>
        <dbReference type="EC" id="2.7.11.1"/>
    </reaction>
</comment>
<evidence type="ECO:0000256" key="4">
    <source>
        <dbReference type="ARBA" id="ARBA00022741"/>
    </source>
</evidence>
<evidence type="ECO:0000256" key="3">
    <source>
        <dbReference type="ARBA" id="ARBA00022679"/>
    </source>
</evidence>
<dbReference type="RefSeq" id="XP_014153906.1">
    <property type="nucleotide sequence ID" value="XM_014298431.1"/>
</dbReference>
<keyword evidence="5 12" id="KW-0418">Kinase</keyword>
<evidence type="ECO:0000256" key="9">
    <source>
        <dbReference type="PROSITE-ProRule" id="PRU10141"/>
    </source>
</evidence>
<feature type="region of interest" description="Disordered" evidence="10">
    <location>
        <begin position="1"/>
        <end position="25"/>
    </location>
</feature>
<feature type="compositionally biased region" description="Low complexity" evidence="10">
    <location>
        <begin position="1101"/>
        <end position="1115"/>
    </location>
</feature>
<feature type="region of interest" description="Disordered" evidence="10">
    <location>
        <begin position="907"/>
        <end position="962"/>
    </location>
</feature>
<keyword evidence="6 9" id="KW-0067">ATP-binding</keyword>
<feature type="region of interest" description="Disordered" evidence="10">
    <location>
        <begin position="1035"/>
        <end position="1120"/>
    </location>
</feature>
<dbReference type="Proteomes" id="UP000054560">
    <property type="component" value="Unassembled WGS sequence"/>
</dbReference>
<dbReference type="eggNOG" id="KOG0591">
    <property type="taxonomic scope" value="Eukaryota"/>
</dbReference>
<feature type="compositionally biased region" description="Polar residues" evidence="10">
    <location>
        <begin position="1068"/>
        <end position="1079"/>
    </location>
</feature>
<dbReference type="InterPro" id="IPR008271">
    <property type="entry name" value="Ser/Thr_kinase_AS"/>
</dbReference>
<dbReference type="InterPro" id="IPR011009">
    <property type="entry name" value="Kinase-like_dom_sf"/>
</dbReference>
<evidence type="ECO:0000313" key="13">
    <source>
        <dbReference type="Proteomes" id="UP000054560"/>
    </source>
</evidence>
<dbReference type="OrthoDB" id="248923at2759"/>
<feature type="region of interest" description="Disordered" evidence="10">
    <location>
        <begin position="1641"/>
        <end position="1680"/>
    </location>
</feature>
<dbReference type="InterPro" id="IPR000719">
    <property type="entry name" value="Prot_kinase_dom"/>
</dbReference>
<dbReference type="STRING" id="667725.A0A0L0FTH9"/>
<dbReference type="SUPFAM" id="SSF56112">
    <property type="entry name" value="Protein kinase-like (PK-like)"/>
    <property type="match status" value="1"/>
</dbReference>
<feature type="region of interest" description="Disordered" evidence="10">
    <location>
        <begin position="1151"/>
        <end position="1247"/>
    </location>
</feature>
<proteinExistence type="predicted"/>
<dbReference type="GO" id="GO:0004674">
    <property type="term" value="F:protein serine/threonine kinase activity"/>
    <property type="evidence" value="ECO:0007669"/>
    <property type="project" value="UniProtKB-KW"/>
</dbReference>
<reference evidence="12 13" key="1">
    <citation type="submission" date="2011-02" db="EMBL/GenBank/DDBJ databases">
        <title>The Genome Sequence of Sphaeroforma arctica JP610.</title>
        <authorList>
            <consortium name="The Broad Institute Genome Sequencing Platform"/>
            <person name="Russ C."/>
            <person name="Cuomo C."/>
            <person name="Young S.K."/>
            <person name="Zeng Q."/>
            <person name="Gargeya S."/>
            <person name="Alvarado L."/>
            <person name="Berlin A."/>
            <person name="Chapman S.B."/>
            <person name="Chen Z."/>
            <person name="Freedman E."/>
            <person name="Gellesch M."/>
            <person name="Goldberg J."/>
            <person name="Griggs A."/>
            <person name="Gujja S."/>
            <person name="Heilman E."/>
            <person name="Heiman D."/>
            <person name="Howarth C."/>
            <person name="Mehta T."/>
            <person name="Neiman D."/>
            <person name="Pearson M."/>
            <person name="Roberts A."/>
            <person name="Saif S."/>
            <person name="Shea T."/>
            <person name="Shenoy N."/>
            <person name="Sisk P."/>
            <person name="Stolte C."/>
            <person name="Sykes S."/>
            <person name="White J."/>
            <person name="Yandava C."/>
            <person name="Burger G."/>
            <person name="Gray M.W."/>
            <person name="Holland P.W.H."/>
            <person name="King N."/>
            <person name="Lang F.B.F."/>
            <person name="Roger A.J."/>
            <person name="Ruiz-Trillo I."/>
            <person name="Haas B."/>
            <person name="Nusbaum C."/>
            <person name="Birren B."/>
        </authorList>
    </citation>
    <scope>NUCLEOTIDE SEQUENCE [LARGE SCALE GENOMIC DNA]</scope>
    <source>
        <strain evidence="12 13">JP610</strain>
    </source>
</reference>
<feature type="region of interest" description="Disordered" evidence="10">
    <location>
        <begin position="371"/>
        <end position="390"/>
    </location>
</feature>
<dbReference type="GeneID" id="25908123"/>
<evidence type="ECO:0000256" key="7">
    <source>
        <dbReference type="ARBA" id="ARBA00047899"/>
    </source>
</evidence>
<dbReference type="EMBL" id="KQ242210">
    <property type="protein sequence ID" value="KNC80004.1"/>
    <property type="molecule type" value="Genomic_DNA"/>
</dbReference>
<comment type="catalytic activity">
    <reaction evidence="8">
        <text>L-seryl-[protein] + ATP = O-phospho-L-seryl-[protein] + ADP + H(+)</text>
        <dbReference type="Rhea" id="RHEA:17989"/>
        <dbReference type="Rhea" id="RHEA-COMP:9863"/>
        <dbReference type="Rhea" id="RHEA-COMP:11604"/>
        <dbReference type="ChEBI" id="CHEBI:15378"/>
        <dbReference type="ChEBI" id="CHEBI:29999"/>
        <dbReference type="ChEBI" id="CHEBI:30616"/>
        <dbReference type="ChEBI" id="CHEBI:83421"/>
        <dbReference type="ChEBI" id="CHEBI:456216"/>
        <dbReference type="EC" id="2.7.11.1"/>
    </reaction>
</comment>
<evidence type="ECO:0000256" key="6">
    <source>
        <dbReference type="ARBA" id="ARBA00022840"/>
    </source>
</evidence>
<feature type="compositionally biased region" description="Low complexity" evidence="10">
    <location>
        <begin position="1080"/>
        <end position="1091"/>
    </location>
</feature>
<feature type="region of interest" description="Disordered" evidence="10">
    <location>
        <begin position="847"/>
        <end position="875"/>
    </location>
</feature>
<keyword evidence="13" id="KW-1185">Reference proteome</keyword>
<dbReference type="PROSITE" id="PS00107">
    <property type="entry name" value="PROTEIN_KINASE_ATP"/>
    <property type="match status" value="1"/>
</dbReference>
<feature type="binding site" evidence="9">
    <location>
        <position position="481"/>
    </location>
    <ligand>
        <name>ATP</name>
        <dbReference type="ChEBI" id="CHEBI:30616"/>
    </ligand>
</feature>
<accession>A0A0L0FTH9</accession>
<dbReference type="Pfam" id="PF00069">
    <property type="entry name" value="Pkinase"/>
    <property type="match status" value="1"/>
</dbReference>
<feature type="region of interest" description="Disordered" evidence="10">
    <location>
        <begin position="1496"/>
        <end position="1517"/>
    </location>
</feature>
<evidence type="ECO:0000256" key="8">
    <source>
        <dbReference type="ARBA" id="ARBA00048679"/>
    </source>
</evidence>
<feature type="compositionally biased region" description="Polar residues" evidence="10">
    <location>
        <begin position="857"/>
        <end position="874"/>
    </location>
</feature>
<evidence type="ECO:0000313" key="12">
    <source>
        <dbReference type="EMBL" id="KNC80004.1"/>
    </source>
</evidence>
<keyword evidence="4 9" id="KW-0547">Nucleotide-binding</keyword>
<feature type="compositionally biased region" description="Basic and acidic residues" evidence="10">
    <location>
        <begin position="1228"/>
        <end position="1240"/>
    </location>
</feature>
<feature type="compositionally biased region" description="Basic residues" evidence="10">
    <location>
        <begin position="939"/>
        <end position="950"/>
    </location>
</feature>
<feature type="compositionally biased region" description="Polar residues" evidence="10">
    <location>
        <begin position="1043"/>
        <end position="1060"/>
    </location>
</feature>
<dbReference type="Gene3D" id="1.10.510.10">
    <property type="entry name" value="Transferase(Phosphotransferase) domain 1"/>
    <property type="match status" value="1"/>
</dbReference>
<dbReference type="GO" id="GO:0005524">
    <property type="term" value="F:ATP binding"/>
    <property type="evidence" value="ECO:0007669"/>
    <property type="project" value="UniProtKB-UniRule"/>
</dbReference>
<evidence type="ECO:0000256" key="1">
    <source>
        <dbReference type="ARBA" id="ARBA00012513"/>
    </source>
</evidence>
<dbReference type="EC" id="2.7.11.1" evidence="1"/>